<reference evidence="1" key="1">
    <citation type="submission" date="2021-05" db="EMBL/GenBank/DDBJ databases">
        <authorList>
            <person name="Scholz U."/>
            <person name="Mascher M."/>
            <person name="Fiebig A."/>
        </authorList>
    </citation>
    <scope>NUCLEOTIDE SEQUENCE [LARGE SCALE GENOMIC DNA]</scope>
</reference>
<dbReference type="EnsemblPlants" id="AVESA.00010b.r2.4AG0650130.1">
    <property type="protein sequence ID" value="AVESA.00010b.r2.4AG0650130.1.CDS.1"/>
    <property type="gene ID" value="AVESA.00010b.r2.4AG0650130"/>
</dbReference>
<organism evidence="1 2">
    <name type="scientific">Avena sativa</name>
    <name type="common">Oat</name>
    <dbReference type="NCBI Taxonomy" id="4498"/>
    <lineage>
        <taxon>Eukaryota</taxon>
        <taxon>Viridiplantae</taxon>
        <taxon>Streptophyta</taxon>
        <taxon>Embryophyta</taxon>
        <taxon>Tracheophyta</taxon>
        <taxon>Spermatophyta</taxon>
        <taxon>Magnoliopsida</taxon>
        <taxon>Liliopsida</taxon>
        <taxon>Poales</taxon>
        <taxon>Poaceae</taxon>
        <taxon>BOP clade</taxon>
        <taxon>Pooideae</taxon>
        <taxon>Poodae</taxon>
        <taxon>Poeae</taxon>
        <taxon>Poeae Chloroplast Group 1 (Aveneae type)</taxon>
        <taxon>Aveninae</taxon>
        <taxon>Avena</taxon>
    </lineage>
</organism>
<evidence type="ECO:0000313" key="1">
    <source>
        <dbReference type="EnsemblPlants" id="AVESA.00010b.r2.4AG0650130.1.CDS.1"/>
    </source>
</evidence>
<reference evidence="1" key="2">
    <citation type="submission" date="2025-09" db="UniProtKB">
        <authorList>
            <consortium name="EnsemblPlants"/>
        </authorList>
    </citation>
    <scope>IDENTIFICATION</scope>
</reference>
<evidence type="ECO:0000313" key="2">
    <source>
        <dbReference type="Proteomes" id="UP001732700"/>
    </source>
</evidence>
<proteinExistence type="predicted"/>
<keyword evidence="2" id="KW-1185">Reference proteome</keyword>
<dbReference type="Proteomes" id="UP001732700">
    <property type="component" value="Chromosome 4A"/>
</dbReference>
<sequence>MLHGHLLVGVSDGLLVLANKEPPHLVCVLNPLTCDMLHFAAPLDKHFKDVLVMYTVVSVGVDSTLVLWTERKSMVLCADPTSNVFTEKELGTNFITMVTFQGNVYYADPDGRVFRIVGPAERCHLELVAQMSPEVELYSKEEDGTRSELVESDEKLLLVRVDNLAIKVFKVNFEHKLVEEVKSLGGCRTLFIGNQRCVSLDADKFPSVNGDCIYISHWLSHSPEASEYDGCAMCMHNLRDGMMKIILTEPMLHIRPFSLVQFLLQ</sequence>
<protein>
    <submittedName>
        <fullName evidence="1">Uncharacterized protein</fullName>
    </submittedName>
</protein>
<accession>A0ACD5WLC6</accession>
<name>A0ACD5WLC6_AVESA</name>